<dbReference type="InterPro" id="IPR000477">
    <property type="entry name" value="RT_dom"/>
</dbReference>
<keyword evidence="6" id="KW-0695">RNA-directed DNA polymerase</keyword>
<dbReference type="InterPro" id="IPR043128">
    <property type="entry name" value="Rev_trsase/Diguanyl_cyclase"/>
</dbReference>
<dbReference type="GO" id="GO:0003964">
    <property type="term" value="F:RNA-directed DNA polymerase activity"/>
    <property type="evidence" value="ECO:0007669"/>
    <property type="project" value="UniProtKB-KW"/>
</dbReference>
<evidence type="ECO:0000256" key="5">
    <source>
        <dbReference type="ARBA" id="ARBA00022801"/>
    </source>
</evidence>
<evidence type="ECO:0000259" key="11">
    <source>
        <dbReference type="PROSITE" id="PS50994"/>
    </source>
</evidence>
<dbReference type="FunFam" id="3.30.420.10:FF:000063">
    <property type="entry name" value="Retrovirus-related Pol polyprotein from transposon 297-like Protein"/>
    <property type="match status" value="1"/>
</dbReference>
<name>A0AAD9QMK0_ACRCE</name>
<evidence type="ECO:0000259" key="10">
    <source>
        <dbReference type="PROSITE" id="PS50878"/>
    </source>
</evidence>
<feature type="domain" description="Integrase catalytic" evidence="11">
    <location>
        <begin position="1040"/>
        <end position="1192"/>
    </location>
</feature>
<evidence type="ECO:0000313" key="12">
    <source>
        <dbReference type="EMBL" id="KAK2564089.1"/>
    </source>
</evidence>
<feature type="domain" description="CCHC-type" evidence="9">
    <location>
        <begin position="215"/>
        <end position="228"/>
    </location>
</feature>
<dbReference type="FunFam" id="3.30.70.270:FF:000026">
    <property type="entry name" value="Transposon Ty3-G Gag-Pol polyprotein"/>
    <property type="match status" value="1"/>
</dbReference>
<dbReference type="InterPro" id="IPR012337">
    <property type="entry name" value="RNaseH-like_sf"/>
</dbReference>
<dbReference type="PANTHER" id="PTHR37984:SF11">
    <property type="entry name" value="INTEGRASE CATALYTIC DOMAIN-CONTAINING PROTEIN"/>
    <property type="match status" value="1"/>
</dbReference>
<feature type="domain" description="Reverse transcriptase" evidence="10">
    <location>
        <begin position="483"/>
        <end position="660"/>
    </location>
</feature>
<keyword evidence="2" id="KW-0548">Nucleotidyltransferase</keyword>
<dbReference type="GO" id="GO:0006508">
    <property type="term" value="P:proteolysis"/>
    <property type="evidence" value="ECO:0007669"/>
    <property type="project" value="InterPro"/>
</dbReference>
<accession>A0AAD9QMK0</accession>
<dbReference type="SMART" id="SM00343">
    <property type="entry name" value="ZnF_C2HC"/>
    <property type="match status" value="1"/>
</dbReference>
<dbReference type="InterPro" id="IPR001878">
    <property type="entry name" value="Znf_CCHC"/>
</dbReference>
<gene>
    <name evidence="12" type="ORF">P5673_012310</name>
</gene>
<feature type="region of interest" description="Disordered" evidence="8">
    <location>
        <begin position="1241"/>
        <end position="1329"/>
    </location>
</feature>
<protein>
    <submittedName>
        <fullName evidence="12">Transposon Ty3-G Gag-Pol polyprotein</fullName>
    </submittedName>
</protein>
<dbReference type="Gene3D" id="3.10.10.10">
    <property type="entry name" value="HIV Type 1 Reverse Transcriptase, subunit A, domain 1"/>
    <property type="match status" value="1"/>
</dbReference>
<dbReference type="CDD" id="cd09274">
    <property type="entry name" value="RNase_HI_RT_Ty3"/>
    <property type="match status" value="1"/>
</dbReference>
<dbReference type="PROSITE" id="PS50994">
    <property type="entry name" value="INTEGRASE"/>
    <property type="match status" value="1"/>
</dbReference>
<dbReference type="EMBL" id="JARQWQ010000023">
    <property type="protein sequence ID" value="KAK2564089.1"/>
    <property type="molecule type" value="Genomic_DNA"/>
</dbReference>
<dbReference type="CDD" id="cd00303">
    <property type="entry name" value="retropepsin_like"/>
    <property type="match status" value="1"/>
</dbReference>
<evidence type="ECO:0000313" key="13">
    <source>
        <dbReference type="Proteomes" id="UP001249851"/>
    </source>
</evidence>
<keyword evidence="4" id="KW-0255">Endonuclease</keyword>
<proteinExistence type="predicted"/>
<evidence type="ECO:0000256" key="2">
    <source>
        <dbReference type="ARBA" id="ARBA00022695"/>
    </source>
</evidence>
<comment type="caution">
    <text evidence="12">The sequence shown here is derived from an EMBL/GenBank/DDBJ whole genome shotgun (WGS) entry which is preliminary data.</text>
</comment>
<dbReference type="InterPro" id="IPR001584">
    <property type="entry name" value="Integrase_cat-core"/>
</dbReference>
<reference evidence="12" key="1">
    <citation type="journal article" date="2023" name="G3 (Bethesda)">
        <title>Whole genome assembly and annotation of the endangered Caribbean coral Acropora cervicornis.</title>
        <authorList>
            <person name="Selwyn J.D."/>
            <person name="Vollmer S.V."/>
        </authorList>
    </citation>
    <scope>NUCLEOTIDE SEQUENCE</scope>
    <source>
        <strain evidence="12">K2</strain>
    </source>
</reference>
<dbReference type="InterPro" id="IPR050951">
    <property type="entry name" value="Retrovirus_Pol_polyprotein"/>
</dbReference>
<dbReference type="GO" id="GO:0004190">
    <property type="term" value="F:aspartic-type endopeptidase activity"/>
    <property type="evidence" value="ECO:0007669"/>
    <property type="project" value="InterPro"/>
</dbReference>
<dbReference type="PROSITE" id="PS50158">
    <property type="entry name" value="ZF_CCHC"/>
    <property type="match status" value="1"/>
</dbReference>
<evidence type="ECO:0000256" key="8">
    <source>
        <dbReference type="SAM" id="MobiDB-lite"/>
    </source>
</evidence>
<dbReference type="GO" id="GO:0003676">
    <property type="term" value="F:nucleic acid binding"/>
    <property type="evidence" value="ECO:0007669"/>
    <property type="project" value="InterPro"/>
</dbReference>
<keyword evidence="5" id="KW-0378">Hydrolase</keyword>
<feature type="compositionally biased region" description="Polar residues" evidence="8">
    <location>
        <begin position="1252"/>
        <end position="1261"/>
    </location>
</feature>
<evidence type="ECO:0000256" key="1">
    <source>
        <dbReference type="ARBA" id="ARBA00022679"/>
    </source>
</evidence>
<dbReference type="Pfam" id="PF00078">
    <property type="entry name" value="RVT_1"/>
    <property type="match status" value="1"/>
</dbReference>
<dbReference type="InterPro" id="IPR041373">
    <property type="entry name" value="RT_RNaseH"/>
</dbReference>
<dbReference type="InterPro" id="IPR043502">
    <property type="entry name" value="DNA/RNA_pol_sf"/>
</dbReference>
<dbReference type="PROSITE" id="PS50878">
    <property type="entry name" value="RT_POL"/>
    <property type="match status" value="1"/>
</dbReference>
<dbReference type="CDD" id="cd01647">
    <property type="entry name" value="RT_LTR"/>
    <property type="match status" value="1"/>
</dbReference>
<organism evidence="12 13">
    <name type="scientific">Acropora cervicornis</name>
    <name type="common">Staghorn coral</name>
    <dbReference type="NCBI Taxonomy" id="6130"/>
    <lineage>
        <taxon>Eukaryota</taxon>
        <taxon>Metazoa</taxon>
        <taxon>Cnidaria</taxon>
        <taxon>Anthozoa</taxon>
        <taxon>Hexacorallia</taxon>
        <taxon>Scleractinia</taxon>
        <taxon>Astrocoeniina</taxon>
        <taxon>Acroporidae</taxon>
        <taxon>Acropora</taxon>
    </lineage>
</organism>
<keyword evidence="13" id="KW-1185">Reference proteome</keyword>
<dbReference type="Pfam" id="PF00665">
    <property type="entry name" value="rve"/>
    <property type="match status" value="1"/>
</dbReference>
<dbReference type="InterPro" id="IPR041588">
    <property type="entry name" value="Integrase_H2C2"/>
</dbReference>
<evidence type="ECO:0000256" key="4">
    <source>
        <dbReference type="ARBA" id="ARBA00022759"/>
    </source>
</evidence>
<dbReference type="SUPFAM" id="SSF53098">
    <property type="entry name" value="Ribonuclease H-like"/>
    <property type="match status" value="1"/>
</dbReference>
<keyword evidence="7" id="KW-0863">Zinc-finger</keyword>
<evidence type="ECO:0000256" key="6">
    <source>
        <dbReference type="ARBA" id="ARBA00022918"/>
    </source>
</evidence>
<keyword evidence="7" id="KW-0862">Zinc</keyword>
<sequence>MGYSKVRIRTKYLTPCQTRKAAEDENTLTKAIDALTVHFEDKKNIVFQEYQFRQARQEEDETIQAYHTRLKKLAQTCEFADVNREIKAQVIQHCTSTKLRRKGLNDPTVSLKDLLDCGRTLELTETRIIDLEQSDKAVNKLRHTTGTKRHCNSNTRDNHRKPNAVPKPSQGHKKQNDKRETEGKPRKSNSTCRNCGKKYPHDGGMLKCLAQGSECYNCGKFNHFAKYCMSKPRQENVTGTRQADRKPARRSGLRKLSDDSESDEDHWKQPQQAPNDADRKPARRSGLRKLSDDSESDEDVFTLSLYSIGNTNNKHPMFKVRVNDTWLDLLADSGSSINLLDCKSFNKLKPRPTLELTNAKIYPYKSDDTLPILEKFTARVETTDTQTIEATFYVTEGTGGSILSWRTSEALELIKVARPLITPTSDDRLISLDDLFHGLGKLKGRQVKIHIEETVQPVAQPHRRVPFHVRKQLEEQLEKDKQQGVIERVDGPTPWLSPIVVAPKREPGKVRVCIDMRQANKAIQRERHLTPTFKEIIKALNGATVFSKLDLNQGYNELELTPESRYITTFSTHLGLRRYARLNFGVSSAAEIFQNIICETLAGIPGAINLSDDILVFGKSQEEHDQALEATFKRLRESGLTLNWNKCVYQAELAFFGYVFSGDGMSPDPSKVQEIINLATPSTVSEVRSLLGMANYCSRFIPSYSTITQPLRELTQQSTPWKWTSRQQRALQQVKGALAKASATAYFDPDKRTEILVDASPVGLGAILCQLDPHNDERQAVAYASTSLTATEQRYSQTEREALAIVWSCEYFHLYVYGKPITVFTGHKPLVHIYSNPTSKTSARLERWSLRLQPYQVTVAYRKGADNPADYMSRHPAKNTKSSSRQEKIAEEFVDYLTKTSTPKAINIHEIIAATRQDPTLQAVTKAMDKGNWFKFSKEPCIDTDIYKAMEKVKHELTLSTTHDIILKGTRIVMPTTLQQRVVDLAHEGHQGIVKTKKLLREKVWFHRMDNMVERKTTSCGACQIGTPRTTREPLQMSPSPASPWREVSVDFKKLSSCEYLLVITGDYSRYPVVELVRSTSASTVIPQLDKTFSTFGIPEIVRSDNGPPFNGREFREFAQTLGFKHRKVTPLWPRANGQVGRFMRTIKKSVAAAKAEGKPWKTELFQLLRNYRSTPHSSTGIAPATALFNCPMRNKLPEVPQPINNSTDIAQDTVVVKRDPSTKKSLSPYMPEPYTVTERKGSMITAKSGDAVTTRNSSFFKQIPRDTLSPPDNSSDGDDDSPTTPSEEALKDQGNKNQAFHPEIISTRGRHYPERNRRAPGYLTDYVT</sequence>
<dbReference type="GO" id="GO:0008270">
    <property type="term" value="F:zinc ion binding"/>
    <property type="evidence" value="ECO:0007669"/>
    <property type="project" value="UniProtKB-KW"/>
</dbReference>
<dbReference type="Pfam" id="PF17921">
    <property type="entry name" value="Integrase_H2C2"/>
    <property type="match status" value="1"/>
</dbReference>
<dbReference type="SUPFAM" id="SSF56672">
    <property type="entry name" value="DNA/RNA polymerases"/>
    <property type="match status" value="1"/>
</dbReference>
<evidence type="ECO:0000256" key="7">
    <source>
        <dbReference type="PROSITE-ProRule" id="PRU00047"/>
    </source>
</evidence>
<dbReference type="Gene3D" id="3.30.420.10">
    <property type="entry name" value="Ribonuclease H-like superfamily/Ribonuclease H"/>
    <property type="match status" value="1"/>
</dbReference>
<dbReference type="PROSITE" id="PS00141">
    <property type="entry name" value="ASP_PROTEASE"/>
    <property type="match status" value="1"/>
</dbReference>
<dbReference type="PANTHER" id="PTHR37984">
    <property type="entry name" value="PROTEIN CBG26694"/>
    <property type="match status" value="1"/>
</dbReference>
<keyword evidence="7" id="KW-0479">Metal-binding</keyword>
<keyword evidence="1" id="KW-0808">Transferase</keyword>
<dbReference type="Gene3D" id="3.30.70.270">
    <property type="match status" value="2"/>
</dbReference>
<evidence type="ECO:0000256" key="3">
    <source>
        <dbReference type="ARBA" id="ARBA00022722"/>
    </source>
</evidence>
<feature type="region of interest" description="Disordered" evidence="8">
    <location>
        <begin position="233"/>
        <end position="293"/>
    </location>
</feature>
<dbReference type="InterPro" id="IPR001969">
    <property type="entry name" value="Aspartic_peptidase_AS"/>
</dbReference>
<dbReference type="InterPro" id="IPR036397">
    <property type="entry name" value="RNaseH_sf"/>
</dbReference>
<feature type="region of interest" description="Disordered" evidence="8">
    <location>
        <begin position="1023"/>
        <end position="1042"/>
    </location>
</feature>
<dbReference type="Gene3D" id="1.10.340.70">
    <property type="match status" value="1"/>
</dbReference>
<keyword evidence="3" id="KW-0540">Nuclease</keyword>
<dbReference type="Pfam" id="PF17917">
    <property type="entry name" value="RT_RNaseH"/>
    <property type="match status" value="1"/>
</dbReference>
<dbReference type="GO" id="GO:0015074">
    <property type="term" value="P:DNA integration"/>
    <property type="evidence" value="ECO:0007669"/>
    <property type="project" value="InterPro"/>
</dbReference>
<feature type="compositionally biased region" description="Basic residues" evidence="8">
    <location>
        <begin position="139"/>
        <end position="151"/>
    </location>
</feature>
<evidence type="ECO:0000259" key="9">
    <source>
        <dbReference type="PROSITE" id="PS50158"/>
    </source>
</evidence>
<feature type="region of interest" description="Disordered" evidence="8">
    <location>
        <begin position="139"/>
        <end position="196"/>
    </location>
</feature>
<dbReference type="FunFam" id="3.10.20.370:FF:000001">
    <property type="entry name" value="Retrovirus-related Pol polyprotein from transposon 17.6-like protein"/>
    <property type="match status" value="1"/>
</dbReference>
<dbReference type="GO" id="GO:0004519">
    <property type="term" value="F:endonuclease activity"/>
    <property type="evidence" value="ECO:0007669"/>
    <property type="project" value="UniProtKB-KW"/>
</dbReference>
<reference evidence="12" key="2">
    <citation type="journal article" date="2023" name="Science">
        <title>Genomic signatures of disease resistance in endangered staghorn corals.</title>
        <authorList>
            <person name="Vollmer S.V."/>
            <person name="Selwyn J.D."/>
            <person name="Despard B.A."/>
            <person name="Roesel C.L."/>
        </authorList>
    </citation>
    <scope>NUCLEOTIDE SEQUENCE</scope>
    <source>
        <strain evidence="12">K2</strain>
    </source>
</reference>
<dbReference type="Proteomes" id="UP001249851">
    <property type="component" value="Unassembled WGS sequence"/>
</dbReference>